<organism evidence="1 2">
    <name type="scientific">Giesbergeria anulus</name>
    <dbReference type="NCBI Taxonomy" id="180197"/>
    <lineage>
        <taxon>Bacteria</taxon>
        <taxon>Pseudomonadati</taxon>
        <taxon>Pseudomonadota</taxon>
        <taxon>Betaproteobacteria</taxon>
        <taxon>Burkholderiales</taxon>
        <taxon>Comamonadaceae</taxon>
        <taxon>Giesbergeria</taxon>
    </lineage>
</organism>
<dbReference type="STRING" id="180197.SAMN02982919_00530"/>
<dbReference type="AlphaFoldDB" id="A0A1H9FE31"/>
<keyword evidence="2" id="KW-1185">Reference proteome</keyword>
<evidence type="ECO:0000313" key="1">
    <source>
        <dbReference type="EMBL" id="SEQ36190.1"/>
    </source>
</evidence>
<proteinExistence type="predicted"/>
<protein>
    <recommendedName>
        <fullName evidence="3">YqjK-like protein</fullName>
    </recommendedName>
</protein>
<sequence>MNQPPTPAIMPVPTTAQQLVLNRIAMQRGRLALLCAERQQRQATAGTGWAALLSTPLLYQAVYVARQHPLAVTALVAGAVAAGPKRLARWAGVLLPLLIRLRA</sequence>
<name>A0A1H9FE31_9BURK</name>
<reference evidence="1 2" key="1">
    <citation type="submission" date="2016-10" db="EMBL/GenBank/DDBJ databases">
        <authorList>
            <person name="de Groot N.N."/>
        </authorList>
    </citation>
    <scope>NUCLEOTIDE SEQUENCE [LARGE SCALE GENOMIC DNA]</scope>
    <source>
        <strain evidence="1 2">ATCC 35958</strain>
    </source>
</reference>
<evidence type="ECO:0008006" key="3">
    <source>
        <dbReference type="Google" id="ProtNLM"/>
    </source>
</evidence>
<dbReference type="EMBL" id="FOGD01000001">
    <property type="protein sequence ID" value="SEQ36190.1"/>
    <property type="molecule type" value="Genomic_DNA"/>
</dbReference>
<accession>A0A1H9FE31</accession>
<evidence type="ECO:0000313" key="2">
    <source>
        <dbReference type="Proteomes" id="UP000199766"/>
    </source>
</evidence>
<gene>
    <name evidence="1" type="ORF">SAMN02982919_00530</name>
</gene>
<dbReference type="Proteomes" id="UP000199766">
    <property type="component" value="Unassembled WGS sequence"/>
</dbReference>
<dbReference type="RefSeq" id="WP_245751222.1">
    <property type="nucleotide sequence ID" value="NZ_FOGD01000001.1"/>
</dbReference>